<evidence type="ECO:0000256" key="1">
    <source>
        <dbReference type="SAM" id="MobiDB-lite"/>
    </source>
</evidence>
<sequence length="415" mass="46420">MDRAGRTMKLINYSEFEDDDEDFTFATAPPNKKPRMKDAQTKKEKREKTPKNHQKTTVTNRRTLDDKLYQRDLEVALALSVQETSIEVHSSPSNENGTDTETDQVHCLPLLSNCSVDSDILELEKITDFKDHDLDIRCWRRAESKALSDKRKMLKNVNNFEDNCMPDLTSELDKIADFKDNDPSTRCRTRAAPKASFDQRKKLKDVSDDEDKVDECMPDLTSELDTIADLKDNNLGTLCQRRAASKALSDQRKILKDVSDDEDKVDDNMPDLTSDGDSGSDSNFTEEEEAEFANYKSKTLKETKKKETKQNVKCEKKSPKSRLNAAATPSASETIKMKPQPALKTSVSPKPVGSPLQTNSSLVGMRKPSWTPPSQSGNSSNPLGGVSVKSPNQGLRLGLSRFARVKPLHPSMANS</sequence>
<accession>A0AAV7SM78</accession>
<feature type="compositionally biased region" description="Acidic residues" evidence="1">
    <location>
        <begin position="259"/>
        <end position="269"/>
    </location>
</feature>
<reference evidence="3" key="1">
    <citation type="journal article" date="2022" name="bioRxiv">
        <title>Sequencing and chromosome-scale assembly of the giantPleurodeles waltlgenome.</title>
        <authorList>
            <person name="Brown T."/>
            <person name="Elewa A."/>
            <person name="Iarovenko S."/>
            <person name="Subramanian E."/>
            <person name="Araus A.J."/>
            <person name="Petzold A."/>
            <person name="Susuki M."/>
            <person name="Suzuki K.-i.T."/>
            <person name="Hayashi T."/>
            <person name="Toyoda A."/>
            <person name="Oliveira C."/>
            <person name="Osipova E."/>
            <person name="Leigh N.D."/>
            <person name="Simon A."/>
            <person name="Yun M.H."/>
        </authorList>
    </citation>
    <scope>NUCLEOTIDE SEQUENCE</scope>
    <source>
        <strain evidence="3">20211129_DDA</strain>
        <tissue evidence="3">Liver</tissue>
    </source>
</reference>
<comment type="caution">
    <text evidence="3">The sequence shown here is derived from an EMBL/GenBank/DDBJ whole genome shotgun (WGS) entry which is preliminary data.</text>
</comment>
<dbReference type="InterPro" id="IPR031419">
    <property type="entry name" value="RAD51_interact"/>
</dbReference>
<dbReference type="GO" id="GO:0000724">
    <property type="term" value="P:double-strand break repair via homologous recombination"/>
    <property type="evidence" value="ECO:0007669"/>
    <property type="project" value="TreeGrafter"/>
</dbReference>
<dbReference type="InterPro" id="IPR052003">
    <property type="entry name" value="HR_DNA-Binding_Protein"/>
</dbReference>
<dbReference type="Pfam" id="PF15696">
    <property type="entry name" value="RAD51_interact"/>
    <property type="match status" value="1"/>
</dbReference>
<proteinExistence type="predicted"/>
<evidence type="ECO:0000313" key="4">
    <source>
        <dbReference type="Proteomes" id="UP001066276"/>
    </source>
</evidence>
<dbReference type="PANTHER" id="PTHR15361">
    <property type="entry name" value="RAD51/NUKS-INTERACTING PROTEIN"/>
    <property type="match status" value="1"/>
</dbReference>
<dbReference type="EMBL" id="JANPWB010000008">
    <property type="protein sequence ID" value="KAJ1165208.1"/>
    <property type="molecule type" value="Genomic_DNA"/>
</dbReference>
<dbReference type="GO" id="GO:0003697">
    <property type="term" value="F:single-stranded DNA binding"/>
    <property type="evidence" value="ECO:0007669"/>
    <property type="project" value="TreeGrafter"/>
</dbReference>
<protein>
    <recommendedName>
        <fullName evidence="2">RAD51 interacting motif domain-containing protein</fullName>
    </recommendedName>
</protein>
<feature type="region of interest" description="Disordered" evidence="1">
    <location>
        <begin position="19"/>
        <end position="61"/>
    </location>
</feature>
<feature type="compositionally biased region" description="Basic and acidic residues" evidence="1">
    <location>
        <begin position="36"/>
        <end position="50"/>
    </location>
</feature>
<gene>
    <name evidence="3" type="ORF">NDU88_005636</name>
</gene>
<evidence type="ECO:0000259" key="2">
    <source>
        <dbReference type="Pfam" id="PF15696"/>
    </source>
</evidence>
<feature type="region of interest" description="Disordered" evidence="1">
    <location>
        <begin position="258"/>
        <end position="393"/>
    </location>
</feature>
<evidence type="ECO:0000313" key="3">
    <source>
        <dbReference type="EMBL" id="KAJ1165208.1"/>
    </source>
</evidence>
<dbReference type="GO" id="GO:0036297">
    <property type="term" value="P:interstrand cross-link repair"/>
    <property type="evidence" value="ECO:0007669"/>
    <property type="project" value="TreeGrafter"/>
</dbReference>
<dbReference type="PANTHER" id="PTHR15361:SF4">
    <property type="entry name" value="RAD51-ASSOCIATED PROTEIN 1"/>
    <property type="match status" value="1"/>
</dbReference>
<keyword evidence="4" id="KW-1185">Reference proteome</keyword>
<dbReference type="GO" id="GO:0003690">
    <property type="term" value="F:double-stranded DNA binding"/>
    <property type="evidence" value="ECO:0007669"/>
    <property type="project" value="TreeGrafter"/>
</dbReference>
<feature type="compositionally biased region" description="Polar residues" evidence="1">
    <location>
        <begin position="372"/>
        <end position="382"/>
    </location>
</feature>
<organism evidence="3 4">
    <name type="scientific">Pleurodeles waltl</name>
    <name type="common">Iberian ribbed newt</name>
    <dbReference type="NCBI Taxonomy" id="8319"/>
    <lineage>
        <taxon>Eukaryota</taxon>
        <taxon>Metazoa</taxon>
        <taxon>Chordata</taxon>
        <taxon>Craniata</taxon>
        <taxon>Vertebrata</taxon>
        <taxon>Euteleostomi</taxon>
        <taxon>Amphibia</taxon>
        <taxon>Batrachia</taxon>
        <taxon>Caudata</taxon>
        <taxon>Salamandroidea</taxon>
        <taxon>Salamandridae</taxon>
        <taxon>Pleurodelinae</taxon>
        <taxon>Pleurodeles</taxon>
    </lineage>
</organism>
<feature type="domain" description="RAD51 interacting motif" evidence="2">
    <location>
        <begin position="375"/>
        <end position="411"/>
    </location>
</feature>
<dbReference type="AlphaFoldDB" id="A0AAV7SM78"/>
<dbReference type="Proteomes" id="UP001066276">
    <property type="component" value="Chromosome 4_2"/>
</dbReference>
<feature type="compositionally biased region" description="Basic and acidic residues" evidence="1">
    <location>
        <begin position="299"/>
        <end position="318"/>
    </location>
</feature>
<name>A0AAV7SM78_PLEWA</name>